<dbReference type="AlphaFoldDB" id="A0A6V8NRW7"/>
<evidence type="ECO:0000259" key="1">
    <source>
        <dbReference type="Pfam" id="PF03167"/>
    </source>
</evidence>
<comment type="caution">
    <text evidence="3">The sequence shown here is derived from an EMBL/GenBank/DDBJ whole genome shotgun (WGS) entry which is preliminary data.</text>
</comment>
<dbReference type="EMBL" id="BLRU01000184">
    <property type="protein sequence ID" value="GFP19939.1"/>
    <property type="molecule type" value="Genomic_DNA"/>
</dbReference>
<accession>A0A6V8NRW7</accession>
<evidence type="ECO:0000313" key="5">
    <source>
        <dbReference type="EMBL" id="GFP36554.1"/>
    </source>
</evidence>
<proteinExistence type="predicted"/>
<dbReference type="Gene3D" id="3.40.470.10">
    <property type="entry name" value="Uracil-DNA glycosylase-like domain"/>
    <property type="match status" value="1"/>
</dbReference>
<evidence type="ECO:0000313" key="9">
    <source>
        <dbReference type="Proteomes" id="UP000588083"/>
    </source>
</evidence>
<evidence type="ECO:0000313" key="4">
    <source>
        <dbReference type="EMBL" id="GFP30328.1"/>
    </source>
</evidence>
<dbReference type="EMBL" id="BLRW01000044">
    <property type="protein sequence ID" value="GFP23035.1"/>
    <property type="molecule type" value="Genomic_DNA"/>
</dbReference>
<keyword evidence="9" id="KW-1185">Reference proteome</keyword>
<feature type="domain" description="Uracil-DNA glycosylase-like" evidence="1">
    <location>
        <begin position="31"/>
        <end position="152"/>
    </location>
</feature>
<dbReference type="Proteomes" id="UP000574717">
    <property type="component" value="Unassembled WGS sequence"/>
</dbReference>
<reference evidence="6 7" key="1">
    <citation type="journal article" date="2020" name="Front. Microbiol.">
        <title>Single-cell genomics of novel Actinobacteria with the Wood-Ljungdahl pathway discovered in a serpentinizing system.</title>
        <authorList>
            <person name="Merino N."/>
            <person name="Kawai M."/>
            <person name="Boyd E.S."/>
            <person name="Colman D.R."/>
            <person name="McGlynn S.E."/>
            <person name="Nealson K.H."/>
            <person name="Kurokawa K."/>
            <person name="Hongoh Y."/>
        </authorList>
    </citation>
    <scope>NUCLEOTIDE SEQUENCE [LARGE SCALE GENOMIC DNA]</scope>
    <source>
        <strain evidence="2 7">S03</strain>
        <strain evidence="3 8">S09_30</strain>
        <strain evidence="4 9">S34</strain>
        <strain evidence="5 6">S44</strain>
    </source>
</reference>
<name>A0A6V8NRW7_9ACTN</name>
<dbReference type="SUPFAM" id="SSF52141">
    <property type="entry name" value="Uracil-DNA glycosylase-like"/>
    <property type="match status" value="1"/>
</dbReference>
<evidence type="ECO:0000313" key="3">
    <source>
        <dbReference type="EMBL" id="GFP23035.1"/>
    </source>
</evidence>
<gene>
    <name evidence="2" type="ORF">HKBW3S03_01443</name>
    <name evidence="3" type="ORF">HKBW3S09_00502</name>
    <name evidence="4" type="ORF">HKBW3S34_01249</name>
    <name evidence="5" type="ORF">HKBW3S44_00237</name>
</gene>
<dbReference type="InterPro" id="IPR005122">
    <property type="entry name" value="Uracil-DNA_glycosylase-like"/>
</dbReference>
<dbReference type="Pfam" id="PF03167">
    <property type="entry name" value="UDG"/>
    <property type="match status" value="1"/>
</dbReference>
<dbReference type="EMBL" id="BLRZ01000058">
    <property type="protein sequence ID" value="GFP30328.1"/>
    <property type="molecule type" value="Genomic_DNA"/>
</dbReference>
<dbReference type="Proteomes" id="UP000588083">
    <property type="component" value="Unassembled WGS sequence"/>
</dbReference>
<evidence type="ECO:0000313" key="7">
    <source>
        <dbReference type="Proteomes" id="UP000574717"/>
    </source>
</evidence>
<evidence type="ECO:0000313" key="8">
    <source>
        <dbReference type="Proteomes" id="UP000585609"/>
    </source>
</evidence>
<organism evidence="3 8">
    <name type="scientific">Candidatus Hakubella thermalkaliphila</name>
    <dbReference type="NCBI Taxonomy" id="2754717"/>
    <lineage>
        <taxon>Bacteria</taxon>
        <taxon>Bacillati</taxon>
        <taxon>Actinomycetota</taxon>
        <taxon>Actinomycetota incertae sedis</taxon>
        <taxon>Candidatus Hakubellales</taxon>
        <taxon>Candidatus Hakubellaceae</taxon>
        <taxon>Candidatus Hakubella</taxon>
    </lineage>
</organism>
<dbReference type="EMBL" id="BLSC01000010">
    <property type="protein sequence ID" value="GFP36554.1"/>
    <property type="molecule type" value="Genomic_DNA"/>
</dbReference>
<protein>
    <recommendedName>
        <fullName evidence="1">Uracil-DNA glycosylase-like domain-containing protein</fullName>
    </recommendedName>
</protein>
<sequence>MVITKMNFECSKCKNYGLKYSRKYIPSDFLEGKRDSPIWIIGLNPKGNLEKNDERDVTELENCFEGDIHPYFHDFKKVSKKLYNLFGKERGVAHTDIVKCFSNEFPPKNCKRKEAQIIISNCKGYLEEQINKYFPKIIICNGSPVCKIIKRVIKPQIDYITSYVGNFDEKEIAVILSGFIGRLDDYAKLRLGKEIESYIER</sequence>
<dbReference type="Proteomes" id="UP000561271">
    <property type="component" value="Unassembled WGS sequence"/>
</dbReference>
<evidence type="ECO:0000313" key="2">
    <source>
        <dbReference type="EMBL" id="GFP19939.1"/>
    </source>
</evidence>
<dbReference type="InterPro" id="IPR036895">
    <property type="entry name" value="Uracil-DNA_glycosylase-like_sf"/>
</dbReference>
<dbReference type="Proteomes" id="UP000585609">
    <property type="component" value="Unassembled WGS sequence"/>
</dbReference>
<evidence type="ECO:0000313" key="6">
    <source>
        <dbReference type="Proteomes" id="UP000561271"/>
    </source>
</evidence>